<evidence type="ECO:0000313" key="2">
    <source>
        <dbReference type="EMBL" id="OGD63893.1"/>
    </source>
</evidence>
<organism evidence="2 3">
    <name type="scientific">Candidatus Beckwithbacteria bacterium RBG_13_42_9</name>
    <dbReference type="NCBI Taxonomy" id="1797457"/>
    <lineage>
        <taxon>Bacteria</taxon>
        <taxon>Candidatus Beckwithiibacteriota</taxon>
    </lineage>
</organism>
<protein>
    <recommendedName>
        <fullName evidence="1">Peptidase C39 domain-containing protein</fullName>
    </recommendedName>
</protein>
<dbReference type="GO" id="GO:0008233">
    <property type="term" value="F:peptidase activity"/>
    <property type="evidence" value="ECO:0007669"/>
    <property type="project" value="InterPro"/>
</dbReference>
<dbReference type="AlphaFoldDB" id="A0A1F5E953"/>
<accession>A0A1F5E953</accession>
<dbReference type="InterPro" id="IPR005074">
    <property type="entry name" value="Peptidase_C39"/>
</dbReference>
<proteinExistence type="predicted"/>
<dbReference type="GO" id="GO:0005524">
    <property type="term" value="F:ATP binding"/>
    <property type="evidence" value="ECO:0007669"/>
    <property type="project" value="InterPro"/>
</dbReference>
<feature type="domain" description="Peptidase C39" evidence="1">
    <location>
        <begin position="4"/>
        <end position="149"/>
    </location>
</feature>
<sequence length="189" mass="22081">MRRVRQITIYHCGPAVLEMLASFYHVTLYQDQLVKTGKAASKLHTHGMTIDDLALAASKTLPSNLQFWYKHNSTARELAEIVNVHQHPVGVEWQGVFEEEEDEDSGHYSIVTQISLENNLIIMADPYRRYAGKDRSFPLNFFEERWWDVNEVINPQTKKKQALKDFHSFFLIVDKQFSFPERLSMTRGY</sequence>
<comment type="caution">
    <text evidence="2">The sequence shown here is derived from an EMBL/GenBank/DDBJ whole genome shotgun (WGS) entry which is preliminary data.</text>
</comment>
<dbReference type="Pfam" id="PF03412">
    <property type="entry name" value="Peptidase_C39"/>
    <property type="match status" value="1"/>
</dbReference>
<dbReference type="EMBL" id="MEZK01000003">
    <property type="protein sequence ID" value="OGD63893.1"/>
    <property type="molecule type" value="Genomic_DNA"/>
</dbReference>
<name>A0A1F5E953_9BACT</name>
<evidence type="ECO:0000313" key="3">
    <source>
        <dbReference type="Proteomes" id="UP000177006"/>
    </source>
</evidence>
<evidence type="ECO:0000259" key="1">
    <source>
        <dbReference type="Pfam" id="PF03412"/>
    </source>
</evidence>
<gene>
    <name evidence="2" type="ORF">A2160_01550</name>
</gene>
<reference evidence="2 3" key="1">
    <citation type="journal article" date="2016" name="Nat. Commun.">
        <title>Thousands of microbial genomes shed light on interconnected biogeochemical processes in an aquifer system.</title>
        <authorList>
            <person name="Anantharaman K."/>
            <person name="Brown C.T."/>
            <person name="Hug L.A."/>
            <person name="Sharon I."/>
            <person name="Castelle C.J."/>
            <person name="Probst A.J."/>
            <person name="Thomas B.C."/>
            <person name="Singh A."/>
            <person name="Wilkins M.J."/>
            <person name="Karaoz U."/>
            <person name="Brodie E.L."/>
            <person name="Williams K.H."/>
            <person name="Hubbard S.S."/>
            <person name="Banfield J.F."/>
        </authorList>
    </citation>
    <scope>NUCLEOTIDE SEQUENCE [LARGE SCALE GENOMIC DNA]</scope>
</reference>
<dbReference type="GO" id="GO:0016020">
    <property type="term" value="C:membrane"/>
    <property type="evidence" value="ECO:0007669"/>
    <property type="project" value="InterPro"/>
</dbReference>
<dbReference type="GO" id="GO:0006508">
    <property type="term" value="P:proteolysis"/>
    <property type="evidence" value="ECO:0007669"/>
    <property type="project" value="InterPro"/>
</dbReference>
<dbReference type="Gene3D" id="3.90.70.10">
    <property type="entry name" value="Cysteine proteinases"/>
    <property type="match status" value="1"/>
</dbReference>
<dbReference type="STRING" id="1797457.A2160_01550"/>
<dbReference type="Proteomes" id="UP000177006">
    <property type="component" value="Unassembled WGS sequence"/>
</dbReference>